<dbReference type="EMBL" id="FXYH01000008">
    <property type="protein sequence ID" value="SMX42940.1"/>
    <property type="molecule type" value="Genomic_DNA"/>
</dbReference>
<evidence type="ECO:0000256" key="4">
    <source>
        <dbReference type="ARBA" id="ARBA00023277"/>
    </source>
</evidence>
<feature type="binding site" evidence="7">
    <location>
        <begin position="222"/>
        <end position="223"/>
    </location>
    <ligand>
        <name>substrate</name>
    </ligand>
</feature>
<keyword evidence="2 8" id="KW-0479">Metal-binding</keyword>
<dbReference type="InterPro" id="IPR003764">
    <property type="entry name" value="GlcNAc_6-P_deAcase"/>
</dbReference>
<dbReference type="AlphaFoldDB" id="A0A238KJP2"/>
<evidence type="ECO:0000313" key="11">
    <source>
        <dbReference type="Proteomes" id="UP000220836"/>
    </source>
</evidence>
<evidence type="ECO:0000256" key="2">
    <source>
        <dbReference type="ARBA" id="ARBA00022723"/>
    </source>
</evidence>
<feature type="binding site" evidence="8">
    <location>
        <position position="132"/>
    </location>
    <ligand>
        <name>Zn(2+)</name>
        <dbReference type="ChEBI" id="CHEBI:29105"/>
    </ligand>
</feature>
<dbReference type="PIRSF" id="PIRSF038994">
    <property type="entry name" value="NagA"/>
    <property type="match status" value="1"/>
</dbReference>
<evidence type="ECO:0000256" key="1">
    <source>
        <dbReference type="ARBA" id="ARBA00010716"/>
    </source>
</evidence>
<protein>
    <submittedName>
        <fullName evidence="10">N-acetylglucosamine-6-phosphate deacetylase</fullName>
        <ecNumber evidence="10">3.5.1.25</ecNumber>
    </submittedName>
</protein>
<dbReference type="Gene3D" id="3.20.20.140">
    <property type="entry name" value="Metal-dependent hydrolases"/>
    <property type="match status" value="1"/>
</dbReference>
<dbReference type="GO" id="GO:0008448">
    <property type="term" value="F:N-acetylglucosamine-6-phosphate deacetylase activity"/>
    <property type="evidence" value="ECO:0007669"/>
    <property type="project" value="UniProtKB-EC"/>
</dbReference>
<evidence type="ECO:0000256" key="3">
    <source>
        <dbReference type="ARBA" id="ARBA00022801"/>
    </source>
</evidence>
<feature type="domain" description="Amidohydrolase-related" evidence="9">
    <location>
        <begin position="54"/>
        <end position="355"/>
    </location>
</feature>
<name>A0A238KJP2_9RHOB</name>
<evidence type="ECO:0000313" key="10">
    <source>
        <dbReference type="EMBL" id="SMX42940.1"/>
    </source>
</evidence>
<sequence length="386" mass="39946">MNPARQIFHGGPIFDGERLLNDHCLVAQDGVVASIEPDRNSTDDFEAIDLGGDILAPGFVDLQVNGGDGVMFNDAPTLETLQRMARAHRSLGATSILPTLITDTANKTASAIAAAKQAIAANTPGIAGLHLEGPHLSVARKGAHSAGLIRPMDDADLAMLLDAAAELPALMLTVAPENVRTDQVQALAQAGAIVSLGHTDADFETCMAYTDAGARCVTHLFNAMSQLGNREPGLVGAALQNGALSAGLIADAVHVHPATIRAAWDAKSGPSEVFLVSDAMACAGSNIQSFEIDGRIVLRNQGQLTLQDGTLAGADLDLCTALRVMVRQVGIPLQSALRAATSVPANLAGLKQGRLIGANALDMIRITPEFALNPQSPALTETTTGA</sequence>
<dbReference type="GO" id="GO:0046872">
    <property type="term" value="F:metal ion binding"/>
    <property type="evidence" value="ECO:0007669"/>
    <property type="project" value="UniProtKB-KW"/>
</dbReference>
<dbReference type="PANTHER" id="PTHR11113:SF14">
    <property type="entry name" value="N-ACETYLGLUCOSAMINE-6-PHOSPHATE DEACETYLASE"/>
    <property type="match status" value="1"/>
</dbReference>
<evidence type="ECO:0000256" key="5">
    <source>
        <dbReference type="PIRNR" id="PIRNR038994"/>
    </source>
</evidence>
<feature type="binding site" evidence="8">
    <location>
        <position position="219"/>
    </location>
    <ligand>
        <name>Zn(2+)</name>
        <dbReference type="ChEBI" id="CHEBI:29105"/>
    </ligand>
</feature>
<gene>
    <name evidence="10" type="primary">nagA</name>
    <name evidence="10" type="ORF">PEV8663_02541</name>
</gene>
<dbReference type="InterPro" id="IPR011059">
    <property type="entry name" value="Metal-dep_hydrolase_composite"/>
</dbReference>
<feature type="binding site" evidence="7">
    <location>
        <position position="254"/>
    </location>
    <ligand>
        <name>substrate</name>
    </ligand>
</feature>
<dbReference type="PANTHER" id="PTHR11113">
    <property type="entry name" value="N-ACETYLGLUCOSAMINE-6-PHOSPHATE DEACETYLASE"/>
    <property type="match status" value="1"/>
</dbReference>
<dbReference type="Gene3D" id="2.30.40.10">
    <property type="entry name" value="Urease, subunit C, domain 1"/>
    <property type="match status" value="1"/>
</dbReference>
<dbReference type="Proteomes" id="UP000220836">
    <property type="component" value="Unassembled WGS sequence"/>
</dbReference>
<comment type="similarity">
    <text evidence="1 5">Belongs to the metallo-dependent hydrolases superfamily. NagA family.</text>
</comment>
<evidence type="ECO:0000256" key="6">
    <source>
        <dbReference type="PIRSR" id="PIRSR038994-1"/>
    </source>
</evidence>
<dbReference type="EC" id="3.5.1.25" evidence="10"/>
<feature type="binding site" evidence="7">
    <location>
        <position position="143"/>
    </location>
    <ligand>
        <name>substrate</name>
    </ligand>
</feature>
<reference evidence="10 11" key="1">
    <citation type="submission" date="2017-05" db="EMBL/GenBank/DDBJ databases">
        <authorList>
            <person name="Song R."/>
            <person name="Chenine A.L."/>
            <person name="Ruprecht R.M."/>
        </authorList>
    </citation>
    <scope>NUCLEOTIDE SEQUENCE [LARGE SCALE GENOMIC DNA]</scope>
    <source>
        <strain evidence="10 11">CECT 8663</strain>
    </source>
</reference>
<feature type="binding site" evidence="8">
    <location>
        <position position="198"/>
    </location>
    <ligand>
        <name>Zn(2+)</name>
        <dbReference type="ChEBI" id="CHEBI:29105"/>
    </ligand>
</feature>
<dbReference type="SUPFAM" id="SSF51338">
    <property type="entry name" value="Composite domain of metallo-dependent hydrolases"/>
    <property type="match status" value="1"/>
</dbReference>
<keyword evidence="3 5" id="KW-0378">Hydrolase</keyword>
<dbReference type="OrthoDB" id="9776488at2"/>
<dbReference type="Pfam" id="PF01979">
    <property type="entry name" value="Amidohydro_1"/>
    <property type="match status" value="1"/>
</dbReference>
<feature type="binding site" evidence="7">
    <location>
        <position position="230"/>
    </location>
    <ligand>
        <name>substrate</name>
    </ligand>
</feature>
<keyword evidence="4 5" id="KW-0119">Carbohydrate metabolism</keyword>
<feature type="binding site" evidence="7">
    <location>
        <begin position="311"/>
        <end position="313"/>
    </location>
    <ligand>
        <name>substrate</name>
    </ligand>
</feature>
<evidence type="ECO:0000256" key="7">
    <source>
        <dbReference type="PIRSR" id="PIRSR038994-2"/>
    </source>
</evidence>
<evidence type="ECO:0000259" key="9">
    <source>
        <dbReference type="Pfam" id="PF01979"/>
    </source>
</evidence>
<comment type="cofactor">
    <cofactor evidence="8">
        <name>a divalent metal cation</name>
        <dbReference type="ChEBI" id="CHEBI:60240"/>
    </cofactor>
    <text evidence="8">Binds 1 divalent metal cation per subunit.</text>
</comment>
<dbReference type="NCBIfam" id="TIGR00221">
    <property type="entry name" value="nagA"/>
    <property type="match status" value="1"/>
</dbReference>
<evidence type="ECO:0000256" key="8">
    <source>
        <dbReference type="PIRSR" id="PIRSR038994-3"/>
    </source>
</evidence>
<proteinExistence type="inferred from homology"/>
<dbReference type="RefSeq" id="WP_097805020.1">
    <property type="nucleotide sequence ID" value="NZ_FXYH01000008.1"/>
</dbReference>
<organism evidence="10 11">
    <name type="scientific">Pelagimonas varians</name>
    <dbReference type="NCBI Taxonomy" id="696760"/>
    <lineage>
        <taxon>Bacteria</taxon>
        <taxon>Pseudomonadati</taxon>
        <taxon>Pseudomonadota</taxon>
        <taxon>Alphaproteobacteria</taxon>
        <taxon>Rhodobacterales</taxon>
        <taxon>Roseobacteraceae</taxon>
        <taxon>Pelagimonas</taxon>
    </lineage>
</organism>
<feature type="active site" description="Proton donor/acceptor" evidence="6">
    <location>
        <position position="278"/>
    </location>
</feature>
<dbReference type="InterPro" id="IPR006680">
    <property type="entry name" value="Amidohydro-rel"/>
</dbReference>
<dbReference type="GO" id="GO:0006046">
    <property type="term" value="P:N-acetylglucosamine catabolic process"/>
    <property type="evidence" value="ECO:0007669"/>
    <property type="project" value="TreeGrafter"/>
</dbReference>
<keyword evidence="11" id="KW-1185">Reference proteome</keyword>
<accession>A0A238KJP2</accession>
<dbReference type="InterPro" id="IPR032466">
    <property type="entry name" value="Metal_Hydrolase"/>
</dbReference>
<dbReference type="SUPFAM" id="SSF51556">
    <property type="entry name" value="Metallo-dependent hydrolases"/>
    <property type="match status" value="1"/>
</dbReference>